<evidence type="ECO:0000256" key="1">
    <source>
        <dbReference type="SAM" id="MobiDB-lite"/>
    </source>
</evidence>
<accession>A0A9Q8QDC7</accession>
<gene>
    <name evidence="3" type="ORF">JDV02_004225</name>
</gene>
<reference evidence="3" key="1">
    <citation type="submission" date="2021-11" db="EMBL/GenBank/DDBJ databases">
        <title>Purpureocillium_takamizusanense_genome.</title>
        <authorList>
            <person name="Nguyen N.-H."/>
        </authorList>
    </citation>
    <scope>NUCLEOTIDE SEQUENCE</scope>
    <source>
        <strain evidence="3">PT3</strain>
    </source>
</reference>
<dbReference type="GeneID" id="72066180"/>
<organism evidence="3 4">
    <name type="scientific">Purpureocillium takamizusanense</name>
    <dbReference type="NCBI Taxonomy" id="2060973"/>
    <lineage>
        <taxon>Eukaryota</taxon>
        <taxon>Fungi</taxon>
        <taxon>Dikarya</taxon>
        <taxon>Ascomycota</taxon>
        <taxon>Pezizomycotina</taxon>
        <taxon>Sordariomycetes</taxon>
        <taxon>Hypocreomycetidae</taxon>
        <taxon>Hypocreales</taxon>
        <taxon>Ophiocordycipitaceae</taxon>
        <taxon>Purpureocillium</taxon>
    </lineage>
</organism>
<dbReference type="Pfam" id="PF16015">
    <property type="entry name" value="Promethin"/>
    <property type="match status" value="1"/>
</dbReference>
<feature type="transmembrane region" description="Helical" evidence="2">
    <location>
        <begin position="103"/>
        <end position="127"/>
    </location>
</feature>
<dbReference type="EMBL" id="CP086356">
    <property type="protein sequence ID" value="UNI17918.1"/>
    <property type="molecule type" value="Genomic_DNA"/>
</dbReference>
<keyword evidence="2" id="KW-0472">Membrane</keyword>
<keyword evidence="4" id="KW-1185">Reference proteome</keyword>
<evidence type="ECO:0000313" key="3">
    <source>
        <dbReference type="EMBL" id="UNI17918.1"/>
    </source>
</evidence>
<dbReference type="Proteomes" id="UP000829364">
    <property type="component" value="Chromosome 3"/>
</dbReference>
<feature type="region of interest" description="Disordered" evidence="1">
    <location>
        <begin position="160"/>
        <end position="187"/>
    </location>
</feature>
<dbReference type="AlphaFoldDB" id="A0A9Q8QDC7"/>
<dbReference type="OrthoDB" id="3928876at2759"/>
<keyword evidence="2" id="KW-0812">Transmembrane</keyword>
<dbReference type="RefSeq" id="XP_047841399.1">
    <property type="nucleotide sequence ID" value="XM_047985422.1"/>
</dbReference>
<feature type="transmembrane region" description="Helical" evidence="2">
    <location>
        <begin position="133"/>
        <end position="152"/>
    </location>
</feature>
<dbReference type="KEGG" id="ptkz:JDV02_004225"/>
<feature type="compositionally biased region" description="Basic and acidic residues" evidence="1">
    <location>
        <begin position="10"/>
        <end position="20"/>
    </location>
</feature>
<sequence>MPAAIADQDAGGRQHARDRSPPAPAAASTVKAIIADQVTGTYSVAQRSLDRVVPPSSRRHAYDAASALASSRPILFSFLLAQVCFSLLPLLLFTLFCASAVGFALATGLLFTLFWVGVALFALVPTLLLTSSVAALMWAWALSAFLVARWLYSHAPPGVTGRQAQAPVKSVSLKEEDLDNKVEPARN</sequence>
<keyword evidence="2" id="KW-1133">Transmembrane helix</keyword>
<evidence type="ECO:0000256" key="2">
    <source>
        <dbReference type="SAM" id="Phobius"/>
    </source>
</evidence>
<feature type="region of interest" description="Disordered" evidence="1">
    <location>
        <begin position="1"/>
        <end position="25"/>
    </location>
</feature>
<feature type="compositionally biased region" description="Basic and acidic residues" evidence="1">
    <location>
        <begin position="172"/>
        <end position="187"/>
    </location>
</feature>
<evidence type="ECO:0000313" key="4">
    <source>
        <dbReference type="Proteomes" id="UP000829364"/>
    </source>
</evidence>
<proteinExistence type="predicted"/>
<name>A0A9Q8QDC7_9HYPO</name>
<protein>
    <submittedName>
        <fullName evidence="3">Uncharacterized protein</fullName>
    </submittedName>
</protein>
<feature type="transmembrane region" description="Helical" evidence="2">
    <location>
        <begin position="74"/>
        <end position="96"/>
    </location>
</feature>